<dbReference type="SUPFAM" id="SSF116726">
    <property type="entry name" value="TrkA C-terminal domain-like"/>
    <property type="match status" value="1"/>
</dbReference>
<protein>
    <submittedName>
        <fullName evidence="2">Potassium transporter TrkA</fullName>
    </submittedName>
</protein>
<sequence>MQVRMADLPGIGKKISISTVEGNKVTIIIHHTGKRELYFFNDADEDEADYCVSLTADETRELGAQLLGATYQPVCIDQMKVFQKQLIMEWITLKAKSPIVNKPICDSRIRTLTGVSIVAIQRGEQMIVSPDPTEMLFVGDTVMAAGKTEQMAAFELLCSGEEK</sequence>
<proteinExistence type="predicted"/>
<evidence type="ECO:0000259" key="1">
    <source>
        <dbReference type="PROSITE" id="PS51202"/>
    </source>
</evidence>
<comment type="caution">
    <text evidence="2">The sequence shown here is derived from an EMBL/GenBank/DDBJ whole genome shotgun (WGS) entry which is preliminary data.</text>
</comment>
<evidence type="ECO:0000313" key="2">
    <source>
        <dbReference type="EMBL" id="OEH84888.1"/>
    </source>
</evidence>
<dbReference type="InterPro" id="IPR050144">
    <property type="entry name" value="AAE_transporter"/>
</dbReference>
<dbReference type="PROSITE" id="PS51202">
    <property type="entry name" value="RCK_C"/>
    <property type="match status" value="1"/>
</dbReference>
<evidence type="ECO:0000313" key="3">
    <source>
        <dbReference type="Proteomes" id="UP000095255"/>
    </source>
</evidence>
<dbReference type="Pfam" id="PF25991">
    <property type="entry name" value="KhtT_N"/>
    <property type="match status" value="1"/>
</dbReference>
<dbReference type="Proteomes" id="UP000095255">
    <property type="component" value="Unassembled WGS sequence"/>
</dbReference>
<dbReference type="InterPro" id="IPR058776">
    <property type="entry name" value="KhtT-like_N"/>
</dbReference>
<feature type="domain" description="RCK C-terminal" evidence="1">
    <location>
        <begin position="76"/>
        <end position="160"/>
    </location>
</feature>
<dbReference type="GO" id="GO:0006813">
    <property type="term" value="P:potassium ion transport"/>
    <property type="evidence" value="ECO:0007669"/>
    <property type="project" value="InterPro"/>
</dbReference>
<accession>A0A1E5L412</accession>
<dbReference type="RefSeq" id="WP_069702623.1">
    <property type="nucleotide sequence ID" value="NZ_MJAT01000035.1"/>
</dbReference>
<reference evidence="2 3" key="1">
    <citation type="submission" date="2016-09" db="EMBL/GenBank/DDBJ databases">
        <title>Desulfuribacillus arsenicus sp. nov., an obligately anaerobic, dissimilatory arsenic- and antimonate-reducing bacterium isolated from anoxic sediments.</title>
        <authorList>
            <person name="Abin C.A."/>
            <person name="Hollibaugh J.T."/>
        </authorList>
    </citation>
    <scope>NUCLEOTIDE SEQUENCE [LARGE SCALE GENOMIC DNA]</scope>
    <source>
        <strain evidence="2 3">MLFW-2</strain>
    </source>
</reference>
<dbReference type="EMBL" id="MJAT01000035">
    <property type="protein sequence ID" value="OEH84888.1"/>
    <property type="molecule type" value="Genomic_DNA"/>
</dbReference>
<dbReference type="Gene3D" id="3.30.70.1450">
    <property type="entry name" value="Regulator of K+ conductance, C-terminal domain"/>
    <property type="match status" value="1"/>
</dbReference>
<keyword evidence="3" id="KW-1185">Reference proteome</keyword>
<dbReference type="PIRSF" id="PIRSF005028">
    <property type="entry name" value="KhtT"/>
    <property type="match status" value="1"/>
</dbReference>
<gene>
    <name evidence="2" type="ORF">BHU72_06755</name>
</gene>
<dbReference type="InterPro" id="IPR036721">
    <property type="entry name" value="RCK_C_sf"/>
</dbReference>
<dbReference type="STRING" id="1390249.BHU72_06755"/>
<dbReference type="PANTHER" id="PTHR30445">
    <property type="entry name" value="K(+)_H(+) ANTIPORTER SUBUNIT KHTT"/>
    <property type="match status" value="1"/>
</dbReference>
<dbReference type="AlphaFoldDB" id="A0A1E5L412"/>
<name>A0A1E5L412_9FIRM</name>
<dbReference type="PANTHER" id="PTHR30445:SF8">
    <property type="entry name" value="K(+)_H(+) ANTIPORTER SUBUNIT KHTT"/>
    <property type="match status" value="1"/>
</dbReference>
<dbReference type="GO" id="GO:0008324">
    <property type="term" value="F:monoatomic cation transmembrane transporter activity"/>
    <property type="evidence" value="ECO:0007669"/>
    <property type="project" value="InterPro"/>
</dbReference>
<dbReference type="Pfam" id="PF02080">
    <property type="entry name" value="TrkA_C"/>
    <property type="match status" value="1"/>
</dbReference>
<dbReference type="InterPro" id="IPR006037">
    <property type="entry name" value="RCK_C"/>
</dbReference>
<organism evidence="2 3">
    <name type="scientific">Desulfuribacillus stibiiarsenatis</name>
    <dbReference type="NCBI Taxonomy" id="1390249"/>
    <lineage>
        <taxon>Bacteria</taxon>
        <taxon>Bacillati</taxon>
        <taxon>Bacillota</taxon>
        <taxon>Desulfuribacillia</taxon>
        <taxon>Desulfuribacillales</taxon>
        <taxon>Desulfuribacillaceae</taxon>
        <taxon>Desulfuribacillus</taxon>
    </lineage>
</organism>
<dbReference type="InterPro" id="IPR026278">
    <property type="entry name" value="KhtT"/>
</dbReference>